<protein>
    <recommendedName>
        <fullName evidence="2">AAA+ ATPase domain-containing protein</fullName>
    </recommendedName>
</protein>
<dbReference type="InterPro" id="IPR027417">
    <property type="entry name" value="P-loop_NTPase"/>
</dbReference>
<comment type="caution">
    <text evidence="3">The sequence shown here is derived from an EMBL/GenBank/DDBJ whole genome shotgun (WGS) entry which is preliminary data.</text>
</comment>
<gene>
    <name evidence="3" type="ORF">GCM10023208_06650</name>
</gene>
<dbReference type="InterPro" id="IPR007111">
    <property type="entry name" value="NACHT_NTPase"/>
</dbReference>
<accession>A0ABP9K4N9</accession>
<evidence type="ECO:0000313" key="4">
    <source>
        <dbReference type="Proteomes" id="UP001500518"/>
    </source>
</evidence>
<reference evidence="4" key="1">
    <citation type="journal article" date="2019" name="Int. J. Syst. Evol. Microbiol.">
        <title>The Global Catalogue of Microorganisms (GCM) 10K type strain sequencing project: providing services to taxonomists for standard genome sequencing and annotation.</title>
        <authorList>
            <consortium name="The Broad Institute Genomics Platform"/>
            <consortium name="The Broad Institute Genome Sequencing Center for Infectious Disease"/>
            <person name="Wu L."/>
            <person name="Ma J."/>
        </authorList>
    </citation>
    <scope>NUCLEOTIDE SEQUENCE [LARGE SCALE GENOMIC DNA]</scope>
    <source>
        <strain evidence="4">JCM 18014</strain>
    </source>
</reference>
<dbReference type="InterPro" id="IPR003593">
    <property type="entry name" value="AAA+_ATPase"/>
</dbReference>
<evidence type="ECO:0000313" key="3">
    <source>
        <dbReference type="EMBL" id="GAA5048926.1"/>
    </source>
</evidence>
<proteinExistence type="predicted"/>
<dbReference type="SUPFAM" id="SSF52540">
    <property type="entry name" value="P-loop containing nucleoside triphosphate hydrolases"/>
    <property type="match status" value="1"/>
</dbReference>
<feature type="region of interest" description="Disordered" evidence="1">
    <location>
        <begin position="2165"/>
        <end position="2191"/>
    </location>
</feature>
<name>A0ABP9K4N9_9SPHN</name>
<evidence type="ECO:0000256" key="1">
    <source>
        <dbReference type="SAM" id="MobiDB-lite"/>
    </source>
</evidence>
<dbReference type="EMBL" id="BAABHV010000005">
    <property type="protein sequence ID" value="GAA5048926.1"/>
    <property type="molecule type" value="Genomic_DNA"/>
</dbReference>
<keyword evidence="4" id="KW-1185">Reference proteome</keyword>
<sequence>MSGQSDKIDVVRASRDGHQFHEAWAARLCLELLPPDTDLSAVAIEGFSHEEAEDVSQTAHEIADLTRYRGGSRILSATKIETLQFKYSVSSAHEPMRAAEMSKTLNKFVGANNDIETIRPAEPELAKFALITNRPIDRDTMTALEALRSGTAAEGRVARHAQQLREAIGLDGEALQEFTRKLSLIGTGEALDATEHGNLKVLASWSGATDNLSHARLANLRRLVRDRAGMRGQDDNVIGRVDVLGALDVAYERDLYPVEAAFPAIETPISRPVLKDLVAALFADTRALLVHAAGGVGKTVLMQALARELDDQHCVLLFDGFGAGRWREPSDGRHLPRKSLPHLANLLAADGLCDIQLPASHLEDNIGALRDRLGASVQALRAFKPDAHVVLILDAIDHCGMQAERTGTQSFAQILLQSLNVAPLDGIRVVASCRSHRRHLAQGDARCREFEIPIFTRDETERLVRARFPTASENDITVLQRRSAGNPRLLDNLLSRGEPFDIEGPGGEGETLEGLLREQIDAAQEQAIARGATQAEARGLLAGMAMLPPPVPIEELAAALGLDAGDVQSFVADLFPLIEATLTGLIFRDEPTETLVVEMIGADTVARSDLVARLLARQDRSIYAARALPGILVEVGEIDTLVTLAFDSLSSPDLGRVAHRAIRLARLEAAASACARGGRTDDLTRITVEASRIASASERSDAYLRAHPDLVALSEDPEAIRRFRDDRSGWPGVRHSALAVLDAFSGDMHSASLESDRALTWFNWSLRERREGRSKGHKDLALLEAEAIFVQLLLGKAVRVDRRLSGLNDIYAFKIAADMLAFVDRLAKAKDASAPADKMIAAMAKCRTQSPVVIAAILERIEVTPDTRCRLLTRLAKLEPEPFEPGSYFDYRREDRLSDALLTAGGQAIGMGLVREAQAIVLHVPAPDLRTYEIDDPWPLSGGSVSRHLKRAAIAAAARRRSTAITDIVPEEMCALVPLSIRRRGPAAFEHHLRAVLTKAQNDRAKRKRKLPGSDEARRWERLLSHRLAPLTSLVDDVAAILTTDRPGPAIAAALARAENAITSASNYPYRDQDRFLRHLCLDVLRWAAQCRAPLDQASGEALAAFLEQSGSQLVSDWLRYTALLARGKETQAAALRLAGQAERVIAADTDVSKQIQSYGMLARALLPISPDEARPYFRIGLELADAVGSDDQERIGDFITFAAQYSGEPLPAAAVHQFLRLCELNFPDEAEALDWRNFAKAMSAIGSTGGLAAMARLSDRDKVGLGWTLTPMLKALVERDRLRPTLAAGLFGLAAFESTWNWFPPEVARPIMVRLPGHLREVFADMIVVDLDREDAARPHRETVNGLKRLFQDELSEQAAARKRIVSLHADRTRGTKAETAPTARPKPIAPDALRKASAITADELRAAIEQGAAAFEGYRPTDGFILSGFVADVTEPGPRTALLSTVVEDLQLSFADKLSFLEEAQEQWAGQSRALDGQLEEAALGIALRDLGAVVRSGDSWRRPLSRVARLAGGARERLVAAVLKATPGQNLEVSSDFWMACAIELARTASASSIGDALGRYAEHSTQSLPDTIGDGPWTRTFSTTDEEDTIVADLLWMRLGAPDAASRWRAAHSIRRLVALGETHFLDALVAGIDRTGAGAFQDQTLPFFHLHARLWLLIAIARLASDAPATVLPYRNALEAIATSESFPHALCRHFAILALRALALSGSIPEPGTYLAWLETLNVPAMPRVSRSGHRPGFYDMRPADRPEHPSPFRFDYDFDKYQIDPLGRLFVLPKWDVQDAATNWIRRYDAEVKTMYDCPRPRWSSEDDRNYGSTSFPDIDRYGGYLAWHALMLTAGQFAADKPIIGDSWQETPWESWLAEKTLSRSDGLWLADGTDLFPLEDARSVVPYMPGASETGSVPSHPLDLLPLAGFDDSLNLPSSFLVSGSWESIDGLDVTIGSQLVERDMARTVAHAVYSADPFFAYLPVDQDDGFDRRDNREKQLLTRWLSSDDHAYTKLDERDPFGFKTALQRVRPSAQTVEKMSLWKADAFERLWVDSADQWTFRADAWGTRRGHGRHATERGGTRLAVKWDALKPLLEAEQQALLLLIKVRRYIEKDPKDDHFRHQMLALIVRPDQPLEVLYAVPKPVRAAIANLGHYERGEFGDRLTAIEAAGCPRRQAWPRSRARRKTSSDERAPSDAADQ</sequence>
<dbReference type="Gene3D" id="3.40.50.300">
    <property type="entry name" value="P-loop containing nucleotide triphosphate hydrolases"/>
    <property type="match status" value="1"/>
</dbReference>
<dbReference type="SMART" id="SM00382">
    <property type="entry name" value="AAA"/>
    <property type="match status" value="1"/>
</dbReference>
<organism evidence="3 4">
    <name type="scientific">Erythrobacter westpacificensis</name>
    <dbReference type="NCBI Taxonomy" id="1055231"/>
    <lineage>
        <taxon>Bacteria</taxon>
        <taxon>Pseudomonadati</taxon>
        <taxon>Pseudomonadota</taxon>
        <taxon>Alphaproteobacteria</taxon>
        <taxon>Sphingomonadales</taxon>
        <taxon>Erythrobacteraceae</taxon>
        <taxon>Erythrobacter/Porphyrobacter group</taxon>
        <taxon>Erythrobacter</taxon>
    </lineage>
</organism>
<dbReference type="Proteomes" id="UP001500518">
    <property type="component" value="Unassembled WGS sequence"/>
</dbReference>
<dbReference type="Pfam" id="PF05729">
    <property type="entry name" value="NACHT"/>
    <property type="match status" value="1"/>
</dbReference>
<evidence type="ECO:0000259" key="2">
    <source>
        <dbReference type="SMART" id="SM00382"/>
    </source>
</evidence>
<feature type="domain" description="AAA+ ATPase" evidence="2">
    <location>
        <begin position="284"/>
        <end position="456"/>
    </location>
</feature>